<keyword evidence="2" id="KW-0464">Manganese</keyword>
<evidence type="ECO:0000313" key="4">
    <source>
        <dbReference type="EMBL" id="MCI2242157.1"/>
    </source>
</evidence>
<evidence type="ECO:0000256" key="3">
    <source>
        <dbReference type="ARBA" id="ARBA00023277"/>
    </source>
</evidence>
<comment type="caution">
    <text evidence="4">The sequence shown here is derived from an EMBL/GenBank/DDBJ whole genome shotgun (WGS) entry which is preliminary data.</text>
</comment>
<gene>
    <name evidence="4" type="ORF">LPT13_07310</name>
</gene>
<dbReference type="SUPFAM" id="SSF56300">
    <property type="entry name" value="Metallo-dependent phosphatases"/>
    <property type="match status" value="1"/>
</dbReference>
<dbReference type="PIRSF" id="PIRSF000906">
    <property type="entry name" value="FBPtase_Bacill"/>
    <property type="match status" value="1"/>
</dbReference>
<dbReference type="HAMAP" id="MF_01854">
    <property type="entry name" value="FBPase_class3"/>
    <property type="match status" value="1"/>
</dbReference>
<reference evidence="4" key="1">
    <citation type="submission" date="2021-11" db="EMBL/GenBank/DDBJ databases">
        <title>A Novel Adlercreutzia Species, isolated from a Allomyrina dichotoma larva feces.</title>
        <authorList>
            <person name="Suh M.K."/>
        </authorList>
    </citation>
    <scope>NUCLEOTIDE SEQUENCE</scope>
    <source>
        <strain evidence="4">JBNU-10</strain>
    </source>
</reference>
<dbReference type="RefSeq" id="WP_242165092.1">
    <property type="nucleotide sequence ID" value="NZ_JAJMLW010000002.1"/>
</dbReference>
<evidence type="ECO:0000313" key="5">
    <source>
        <dbReference type="Proteomes" id="UP001430755"/>
    </source>
</evidence>
<keyword evidence="5" id="KW-1185">Reference proteome</keyword>
<proteinExistence type="inferred from homology"/>
<accession>A0ABS9WH10</accession>
<dbReference type="Gene3D" id="3.60.21.10">
    <property type="match status" value="1"/>
</dbReference>
<protein>
    <submittedName>
        <fullName evidence="4">Fructose-1,6-bisphosphatase</fullName>
    </submittedName>
</protein>
<dbReference type="InterPro" id="IPR009164">
    <property type="entry name" value="FBPtase_class3"/>
</dbReference>
<evidence type="ECO:0000256" key="1">
    <source>
        <dbReference type="ARBA" id="ARBA00022801"/>
    </source>
</evidence>
<keyword evidence="3" id="KW-0119">Carbohydrate metabolism</keyword>
<dbReference type="Proteomes" id="UP001430755">
    <property type="component" value="Unassembled WGS sequence"/>
</dbReference>
<dbReference type="EMBL" id="JAJMLW010000002">
    <property type="protein sequence ID" value="MCI2242157.1"/>
    <property type="molecule type" value="Genomic_DNA"/>
</dbReference>
<dbReference type="InterPro" id="IPR029052">
    <property type="entry name" value="Metallo-depent_PP-like"/>
</dbReference>
<organism evidence="4 5">
    <name type="scientific">Adlercreutzia faecimuris</name>
    <dbReference type="NCBI Taxonomy" id="2897341"/>
    <lineage>
        <taxon>Bacteria</taxon>
        <taxon>Bacillati</taxon>
        <taxon>Actinomycetota</taxon>
        <taxon>Coriobacteriia</taxon>
        <taxon>Eggerthellales</taxon>
        <taxon>Eggerthellaceae</taxon>
        <taxon>Adlercreutzia</taxon>
    </lineage>
</organism>
<name>A0ABS9WH10_9ACTN</name>
<sequence length="652" mass="72530">MDERELRYLRLLSQSFPTVADAAAEVINLSAVLSLPKGTEIFASDIHGEHEAFSHLLRNGSGSVRLKIDDAFGDILTADEKRDLATLVYYPREKTALALDGLDRAAADAWVTTAAERLVALCKQASGKYTRSKVRKALPPEFAYALEELMTENNHAVDREAYHRAIIGAVIRTGRGPAFVEALCHLVQRLSVDHLHIVGDVYDRGPAPDAIMDTLAGYHCLDIQWGNHDIVWMGASLGQWGCIAHVVRNCARYGNLSILEDAYGINILPLASFAMDAYRDDPCVAFGLKGDPGLTESQRELNVKIQKAMAIIQFKVEAALIDDNPDFGLDDRKLLHLIDHERGTVVVDGVTYELTDRVFPTVDPADPYRLTPEEEAVMQRLEQAFVGSEKLQRHMRLFLEAGSLYKVCNSNLLFHACVPLNEDGSLKEASVFGRRYKGRELYDVLERSVRAAFFSPDAEERRRCRDLLWWLWLSPCSPLFAKSKMATFELYLIAEKEARKEVKNPFYSLLDDPAAMAVVFEDFGMDPDASRIICGHVPVKAKDGEDPVKCGGRVLTIDGGFSRAYQPTTGIAGYTLISNSYGFVLAAHEPLESAEAAVERGLDIHSSRRVVERVERRTLVADTDTGAELKQRVADLERLLAAYRQGLISERG</sequence>
<dbReference type="Pfam" id="PF06874">
    <property type="entry name" value="FBPase_2"/>
    <property type="match status" value="1"/>
</dbReference>
<keyword evidence="1" id="KW-0378">Hydrolase</keyword>
<evidence type="ECO:0000256" key="2">
    <source>
        <dbReference type="ARBA" id="ARBA00023211"/>
    </source>
</evidence>